<dbReference type="InterPro" id="IPR001881">
    <property type="entry name" value="EGF-like_Ca-bd_dom"/>
</dbReference>
<accession>A0AAJ7WIF6</accession>
<keyword evidence="3" id="KW-0677">Repeat</keyword>
<organism evidence="9 10">
    <name type="scientific">Galendromus occidentalis</name>
    <name type="common">western predatory mite</name>
    <dbReference type="NCBI Taxonomy" id="34638"/>
    <lineage>
        <taxon>Eukaryota</taxon>
        <taxon>Metazoa</taxon>
        <taxon>Ecdysozoa</taxon>
        <taxon>Arthropoda</taxon>
        <taxon>Chelicerata</taxon>
        <taxon>Arachnida</taxon>
        <taxon>Acari</taxon>
        <taxon>Parasitiformes</taxon>
        <taxon>Mesostigmata</taxon>
        <taxon>Gamasina</taxon>
        <taxon>Phytoseioidea</taxon>
        <taxon>Phytoseiidae</taxon>
        <taxon>Typhlodrominae</taxon>
        <taxon>Galendromus</taxon>
    </lineage>
</organism>
<keyword evidence="2" id="KW-0732">Signal</keyword>
<keyword evidence="10" id="KW-0675">Receptor</keyword>
<dbReference type="RefSeq" id="XP_028968145.1">
    <property type="nucleotide sequence ID" value="XM_029112312.1"/>
</dbReference>
<evidence type="ECO:0000256" key="1">
    <source>
        <dbReference type="ARBA" id="ARBA00022536"/>
    </source>
</evidence>
<dbReference type="InterPro" id="IPR000742">
    <property type="entry name" value="EGF"/>
</dbReference>
<evidence type="ECO:0000256" key="5">
    <source>
        <dbReference type="ARBA" id="ARBA00023157"/>
    </source>
</evidence>
<dbReference type="PANTHER" id="PTHR24039">
    <property type="entry name" value="FIBRILLIN-RELATED"/>
    <property type="match status" value="1"/>
</dbReference>
<reference evidence="10" key="1">
    <citation type="submission" date="2025-08" db="UniProtKB">
        <authorList>
            <consortium name="RefSeq"/>
        </authorList>
    </citation>
    <scope>IDENTIFICATION</scope>
</reference>
<dbReference type="PANTHER" id="PTHR24039:SF28">
    <property type="entry name" value="EGF-LIKE DOMAIN-CONTAINING PROTEIN"/>
    <property type="match status" value="1"/>
</dbReference>
<dbReference type="GO" id="GO:0005509">
    <property type="term" value="F:calcium ion binding"/>
    <property type="evidence" value="ECO:0007669"/>
    <property type="project" value="InterPro"/>
</dbReference>
<dbReference type="InterPro" id="IPR049883">
    <property type="entry name" value="NOTCH1_EGF-like"/>
</dbReference>
<keyword evidence="4" id="KW-0106">Calcium</keyword>
<evidence type="ECO:0000256" key="6">
    <source>
        <dbReference type="ARBA" id="ARBA00023180"/>
    </source>
</evidence>
<dbReference type="InterPro" id="IPR000152">
    <property type="entry name" value="EGF-type_Asp/Asn_hydroxyl_site"/>
</dbReference>
<evidence type="ECO:0000256" key="4">
    <source>
        <dbReference type="ARBA" id="ARBA00022837"/>
    </source>
</evidence>
<proteinExistence type="predicted"/>
<keyword evidence="5" id="KW-1015">Disulfide bond</keyword>
<evidence type="ECO:0000313" key="10">
    <source>
        <dbReference type="RefSeq" id="XP_028968145.1"/>
    </source>
</evidence>
<dbReference type="PROSITE" id="PS50026">
    <property type="entry name" value="EGF_3"/>
    <property type="match status" value="1"/>
</dbReference>
<dbReference type="SMART" id="SM00181">
    <property type="entry name" value="EGF"/>
    <property type="match status" value="3"/>
</dbReference>
<dbReference type="PROSITE" id="PS01187">
    <property type="entry name" value="EGF_CA"/>
    <property type="match status" value="1"/>
</dbReference>
<comment type="caution">
    <text evidence="7">Lacks conserved residue(s) required for the propagation of feature annotation.</text>
</comment>
<dbReference type="SUPFAM" id="SSF63829">
    <property type="entry name" value="Calcium-dependent phosphotriesterase"/>
    <property type="match status" value="1"/>
</dbReference>
<keyword evidence="10" id="KW-0449">Lipoprotein</keyword>
<dbReference type="Proteomes" id="UP000694867">
    <property type="component" value="Unplaced"/>
</dbReference>
<evidence type="ECO:0000313" key="9">
    <source>
        <dbReference type="Proteomes" id="UP000694867"/>
    </source>
</evidence>
<dbReference type="Gene3D" id="2.120.10.30">
    <property type="entry name" value="TolB, C-terminal domain"/>
    <property type="match status" value="1"/>
</dbReference>
<dbReference type="Pfam" id="PF07645">
    <property type="entry name" value="EGF_CA"/>
    <property type="match status" value="2"/>
</dbReference>
<evidence type="ECO:0000259" key="8">
    <source>
        <dbReference type="PROSITE" id="PS50026"/>
    </source>
</evidence>
<evidence type="ECO:0000256" key="7">
    <source>
        <dbReference type="PROSITE-ProRule" id="PRU00076"/>
    </source>
</evidence>
<sequence length="595" mass="66717">MILLMNRYADLVSFFSQVRWIRVRATHAPINAGMRLLLGVCVTLFCSVVADFPAENSISSTTANFLRCEQGKKQITIEDLCNDRKDCADNWDEALCDCTDRVRPCSIGKCRKDPHIGSSTCQKCDHGYEHDGEQCRDINECETSAPCEGRESCVNFHGGHTCISCPKGFEAKMHNERYYGFVSKPSNFFLRKLFLCDDMNDCAIQDHCANRGYCVNKVGGFSCVCPPHHEPKGGVCRAVSSEAPRIVIAEKTSLFIHDLRSSKLIETVKVKHAIVDIIAYKNSVFYAFAREIWEYTFDTKSHSLVVEFEEEDLTLMSIRKLALDWDLKRLYFLTGNSIHFVNMFGQGGPVLHHKDTITSIAVDAVARYLFYSERNLVHRIHLDGFPDSKKTIFAALPEVEHENTPTGQALVADPNLQRLYFINDRVLYSFDYEGELARVVSTLAPYARIEPFEDRIYGVYRASAVNPVSLPRIGYSIGKRVRNATTLNFNNVEKAAALTVVSVAKFPESVGLGQPCKRKDACSSDWCFHLPMPFERRCACTPGATENCTKIAIRSFRPENSVAAEINHAGLLPAPMELLAVQLLLVLVSTIGRSV</sequence>
<dbReference type="InterPro" id="IPR018097">
    <property type="entry name" value="EGF_Ca-bd_CS"/>
</dbReference>
<keyword evidence="6" id="KW-0325">Glycoprotein</keyword>
<dbReference type="PROSITE" id="PS00010">
    <property type="entry name" value="ASX_HYDROXYL"/>
    <property type="match status" value="1"/>
</dbReference>
<dbReference type="InterPro" id="IPR009030">
    <property type="entry name" value="Growth_fac_rcpt_cys_sf"/>
</dbReference>
<dbReference type="SUPFAM" id="SSF57184">
    <property type="entry name" value="Growth factor receptor domain"/>
    <property type="match status" value="1"/>
</dbReference>
<dbReference type="AlphaFoldDB" id="A0AAJ7WIF6"/>
<gene>
    <name evidence="10" type="primary">LOC100907898</name>
</gene>
<dbReference type="SMART" id="SM00179">
    <property type="entry name" value="EGF_CA"/>
    <property type="match status" value="2"/>
</dbReference>
<name>A0AAJ7WIF6_9ACAR</name>
<dbReference type="GeneID" id="100907898"/>
<dbReference type="Gene3D" id="2.10.25.10">
    <property type="entry name" value="Laminin"/>
    <property type="match status" value="2"/>
</dbReference>
<protein>
    <submittedName>
        <fullName evidence="10">Low-density lipoprotein receptor-related protein 1B isoform X1</fullName>
    </submittedName>
</protein>
<evidence type="ECO:0000256" key="3">
    <source>
        <dbReference type="ARBA" id="ARBA00022737"/>
    </source>
</evidence>
<dbReference type="CDD" id="cd00054">
    <property type="entry name" value="EGF_CA"/>
    <property type="match status" value="2"/>
</dbReference>
<evidence type="ECO:0000256" key="2">
    <source>
        <dbReference type="ARBA" id="ARBA00022729"/>
    </source>
</evidence>
<feature type="domain" description="EGF-like" evidence="8">
    <location>
        <begin position="198"/>
        <end position="237"/>
    </location>
</feature>
<dbReference type="InterPro" id="IPR011042">
    <property type="entry name" value="6-blade_b-propeller_TolB-like"/>
</dbReference>
<keyword evidence="1 7" id="KW-0245">EGF-like domain</keyword>
<keyword evidence="9" id="KW-1185">Reference proteome</keyword>